<dbReference type="Gene3D" id="3.30.1330.40">
    <property type="entry name" value="RutC-like"/>
    <property type="match status" value="1"/>
</dbReference>
<evidence type="ECO:0000256" key="2">
    <source>
        <dbReference type="SAM" id="SignalP"/>
    </source>
</evidence>
<keyword evidence="4" id="KW-1185">Reference proteome</keyword>
<dbReference type="GO" id="GO:0019239">
    <property type="term" value="F:deaminase activity"/>
    <property type="evidence" value="ECO:0007669"/>
    <property type="project" value="TreeGrafter"/>
</dbReference>
<dbReference type="InterPro" id="IPR006056">
    <property type="entry name" value="RidA"/>
</dbReference>
<dbReference type="InterPro" id="IPR035959">
    <property type="entry name" value="RutC-like_sf"/>
</dbReference>
<dbReference type="PANTHER" id="PTHR11803:SF39">
    <property type="entry name" value="2-IMINOBUTANOATE_2-IMINOPROPANOATE DEAMINASE"/>
    <property type="match status" value="1"/>
</dbReference>
<feature type="signal peptide" evidence="2">
    <location>
        <begin position="1"/>
        <end position="18"/>
    </location>
</feature>
<dbReference type="EMBL" id="JACWZY010000019">
    <property type="protein sequence ID" value="MBD2703127.1"/>
    <property type="molecule type" value="Genomic_DNA"/>
</dbReference>
<dbReference type="AlphaFoldDB" id="A0A926Y2J6"/>
<evidence type="ECO:0000256" key="1">
    <source>
        <dbReference type="ARBA" id="ARBA00010552"/>
    </source>
</evidence>
<dbReference type="FunFam" id="3.30.1330.40:FF:000001">
    <property type="entry name" value="L-PSP family endoribonuclease"/>
    <property type="match status" value="1"/>
</dbReference>
<accession>A0A926Y2J6</accession>
<dbReference type="PANTHER" id="PTHR11803">
    <property type="entry name" value="2-IMINOBUTANOATE/2-IMINOPROPANOATE DEAMINASE RIDA"/>
    <property type="match status" value="1"/>
</dbReference>
<evidence type="ECO:0000313" key="3">
    <source>
        <dbReference type="EMBL" id="MBD2703127.1"/>
    </source>
</evidence>
<dbReference type="InterPro" id="IPR006175">
    <property type="entry name" value="YjgF/YER057c/UK114"/>
</dbReference>
<dbReference type="Proteomes" id="UP000598820">
    <property type="component" value="Unassembled WGS sequence"/>
</dbReference>
<dbReference type="NCBIfam" id="TIGR00004">
    <property type="entry name" value="Rid family detoxifying hydrolase"/>
    <property type="match status" value="1"/>
</dbReference>
<name>A0A926Y2J6_9BACT</name>
<comment type="similarity">
    <text evidence="1">Belongs to the RutC family.</text>
</comment>
<keyword evidence="2" id="KW-0732">Signal</keyword>
<sequence length="151" mass="16156">MKHLFVCLLLLLSTSSFMFGQTKQIIKPRNAPSLPYPFSPGVISNGLLFVSGQVGTDASSKLVSGGIEAETKQTIQNIEAVLKDGGTSLDNVVSVTVYLTNIDDFPKMNAIYKQFFKEGTYPARTTVGVAKLVLGASVEITMTAAIPPRGK</sequence>
<feature type="chain" id="PRO_5037665193" evidence="2">
    <location>
        <begin position="19"/>
        <end position="151"/>
    </location>
</feature>
<dbReference type="SUPFAM" id="SSF55298">
    <property type="entry name" value="YjgF-like"/>
    <property type="match status" value="1"/>
</dbReference>
<dbReference type="Pfam" id="PF01042">
    <property type="entry name" value="Ribonuc_L-PSP"/>
    <property type="match status" value="1"/>
</dbReference>
<dbReference type="CDD" id="cd00448">
    <property type="entry name" value="YjgF_YER057c_UK114_family"/>
    <property type="match status" value="1"/>
</dbReference>
<gene>
    <name evidence="3" type="ORF">IC229_20940</name>
</gene>
<dbReference type="GO" id="GO:0005829">
    <property type="term" value="C:cytosol"/>
    <property type="evidence" value="ECO:0007669"/>
    <property type="project" value="TreeGrafter"/>
</dbReference>
<comment type="caution">
    <text evidence="3">The sequence shown here is derived from an EMBL/GenBank/DDBJ whole genome shotgun (WGS) entry which is preliminary data.</text>
</comment>
<evidence type="ECO:0000313" key="4">
    <source>
        <dbReference type="Proteomes" id="UP000598820"/>
    </source>
</evidence>
<protein>
    <submittedName>
        <fullName evidence="3">RidA family protein</fullName>
    </submittedName>
</protein>
<reference evidence="3" key="1">
    <citation type="submission" date="2020-09" db="EMBL/GenBank/DDBJ databases">
        <authorList>
            <person name="Kim M.K."/>
        </authorList>
    </citation>
    <scope>NUCLEOTIDE SEQUENCE</scope>
    <source>
        <strain evidence="3">BT702</strain>
    </source>
</reference>
<proteinExistence type="inferred from homology"/>
<organism evidence="3 4">
    <name type="scientific">Spirosoma profusum</name>
    <dbReference type="NCBI Taxonomy" id="2771354"/>
    <lineage>
        <taxon>Bacteria</taxon>
        <taxon>Pseudomonadati</taxon>
        <taxon>Bacteroidota</taxon>
        <taxon>Cytophagia</taxon>
        <taxon>Cytophagales</taxon>
        <taxon>Cytophagaceae</taxon>
        <taxon>Spirosoma</taxon>
    </lineage>
</organism>
<dbReference type="RefSeq" id="WP_190888971.1">
    <property type="nucleotide sequence ID" value="NZ_JACWZY010000019.1"/>
</dbReference>